<reference evidence="1" key="1">
    <citation type="journal article" date="2023" name="J. Hazard. Mater.">
        <title>Anaerobic biodegradation of pyrene and benzo[a]pyrene by a new sulfate-reducing Desulforamulus aquiferis strain DSA.</title>
        <authorList>
            <person name="Zhang Z."/>
            <person name="Sun J."/>
            <person name="Gong X."/>
            <person name="Wang C."/>
            <person name="Wang H."/>
        </authorList>
    </citation>
    <scope>NUCLEOTIDE SEQUENCE</scope>
    <source>
        <strain evidence="1">DSA</strain>
    </source>
</reference>
<keyword evidence="2" id="KW-1185">Reference proteome</keyword>
<comment type="caution">
    <text evidence="1">The sequence shown here is derived from an EMBL/GenBank/DDBJ whole genome shotgun (WGS) entry which is preliminary data.</text>
</comment>
<organism evidence="1 2">
    <name type="scientific">Desulforamulus aquiferis</name>
    <dbReference type="NCBI Taxonomy" id="1397668"/>
    <lineage>
        <taxon>Bacteria</taxon>
        <taxon>Bacillati</taxon>
        <taxon>Bacillota</taxon>
        <taxon>Clostridia</taxon>
        <taxon>Eubacteriales</taxon>
        <taxon>Peptococcaceae</taxon>
        <taxon>Desulforamulus</taxon>
    </lineage>
</organism>
<sequence>MVTDIRDYRKHCQLKRLNVLVKELLEVRQYLKYFGDLNLPNYQAMIVNVPEGVDVNFLKSLHQRQQSDYFYFFELKEREDSLKEAINRASDELDKIL</sequence>
<dbReference type="Proteomes" id="UP001172911">
    <property type="component" value="Unassembled WGS sequence"/>
</dbReference>
<evidence type="ECO:0000313" key="1">
    <source>
        <dbReference type="EMBL" id="MDO7785970.1"/>
    </source>
</evidence>
<dbReference type="AlphaFoldDB" id="A0AAW7ZB18"/>
<accession>A0AAW7ZB18</accession>
<gene>
    <name evidence="1" type="ORF">P6N53_01850</name>
</gene>
<evidence type="ECO:0000313" key="2">
    <source>
        <dbReference type="Proteomes" id="UP001172911"/>
    </source>
</evidence>
<dbReference type="RefSeq" id="WP_304540692.1">
    <property type="nucleotide sequence ID" value="NZ_JARPTC010000002.1"/>
</dbReference>
<proteinExistence type="predicted"/>
<protein>
    <submittedName>
        <fullName evidence="1">Abnormal cell lineage family protein</fullName>
    </submittedName>
</protein>
<name>A0AAW7ZB18_9FIRM</name>
<dbReference type="EMBL" id="JARPTC010000002">
    <property type="protein sequence ID" value="MDO7785970.1"/>
    <property type="molecule type" value="Genomic_DNA"/>
</dbReference>
<reference evidence="1" key="2">
    <citation type="submission" date="2023-03" db="EMBL/GenBank/DDBJ databases">
        <authorList>
            <person name="Zhang Z."/>
        </authorList>
    </citation>
    <scope>NUCLEOTIDE SEQUENCE</scope>
    <source>
        <strain evidence="1">DSA</strain>
    </source>
</reference>